<keyword evidence="12" id="KW-0624">Polysaccharide degradation</keyword>
<dbReference type="EC" id="1.14.99.56" evidence="15"/>
<evidence type="ECO:0000256" key="5">
    <source>
        <dbReference type="ARBA" id="ARBA00022729"/>
    </source>
</evidence>
<reference evidence="17" key="1">
    <citation type="journal article" date="2023" name="Mol. Phylogenet. Evol.">
        <title>Genome-scale phylogeny and comparative genomics of the fungal order Sordariales.</title>
        <authorList>
            <person name="Hensen N."/>
            <person name="Bonometti L."/>
            <person name="Westerberg I."/>
            <person name="Brannstrom I.O."/>
            <person name="Guillou S."/>
            <person name="Cros-Aarteil S."/>
            <person name="Calhoun S."/>
            <person name="Haridas S."/>
            <person name="Kuo A."/>
            <person name="Mondo S."/>
            <person name="Pangilinan J."/>
            <person name="Riley R."/>
            <person name="LaButti K."/>
            <person name="Andreopoulos B."/>
            <person name="Lipzen A."/>
            <person name="Chen C."/>
            <person name="Yan M."/>
            <person name="Daum C."/>
            <person name="Ng V."/>
            <person name="Clum A."/>
            <person name="Steindorff A."/>
            <person name="Ohm R.A."/>
            <person name="Martin F."/>
            <person name="Silar P."/>
            <person name="Natvig D.O."/>
            <person name="Lalanne C."/>
            <person name="Gautier V."/>
            <person name="Ament-Velasquez S.L."/>
            <person name="Kruys A."/>
            <person name="Hutchinson M.I."/>
            <person name="Powell A.J."/>
            <person name="Barry K."/>
            <person name="Miller A.N."/>
            <person name="Grigoriev I.V."/>
            <person name="Debuchy R."/>
            <person name="Gladieux P."/>
            <person name="Hiltunen Thoren M."/>
            <person name="Johannesson H."/>
        </authorList>
    </citation>
    <scope>NUCLEOTIDE SEQUENCE</scope>
    <source>
        <strain evidence="17">CBS 731.68</strain>
    </source>
</reference>
<evidence type="ECO:0000256" key="2">
    <source>
        <dbReference type="ARBA" id="ARBA00004613"/>
    </source>
</evidence>
<keyword evidence="3" id="KW-0964">Secreted</keyword>
<evidence type="ECO:0000256" key="15">
    <source>
        <dbReference type="ARBA" id="ARBA00047174"/>
    </source>
</evidence>
<proteinExistence type="inferred from homology"/>
<keyword evidence="7" id="KW-0560">Oxidoreductase</keyword>
<comment type="similarity">
    <text evidence="13">Belongs to the polysaccharide monooxygenase AA9 family.</text>
</comment>
<evidence type="ECO:0000256" key="1">
    <source>
        <dbReference type="ARBA" id="ARBA00001973"/>
    </source>
</evidence>
<protein>
    <recommendedName>
        <fullName evidence="15">lytic cellulose monooxygenase (C4-dehydrogenating)</fullName>
        <ecNumber evidence="15">1.14.99.56</ecNumber>
    </recommendedName>
</protein>
<dbReference type="GO" id="GO:0030245">
    <property type="term" value="P:cellulose catabolic process"/>
    <property type="evidence" value="ECO:0007669"/>
    <property type="project" value="UniProtKB-KW"/>
</dbReference>
<evidence type="ECO:0000313" key="18">
    <source>
        <dbReference type="Proteomes" id="UP001302602"/>
    </source>
</evidence>
<keyword evidence="18" id="KW-1185">Reference proteome</keyword>
<evidence type="ECO:0000256" key="3">
    <source>
        <dbReference type="ARBA" id="ARBA00022525"/>
    </source>
</evidence>
<comment type="catalytic activity">
    <reaction evidence="14">
        <text>[(1-&gt;4)-beta-D-glucosyl]n+m + reduced acceptor + O2 = 4-dehydro-beta-D-glucosyl-[(1-&gt;4)-beta-D-glucosyl]n-1 + [(1-&gt;4)-beta-D-glucosyl]m + acceptor + H2O.</text>
        <dbReference type="EC" id="1.14.99.56"/>
    </reaction>
</comment>
<organism evidence="17 18">
    <name type="scientific">Parathielavia appendiculata</name>
    <dbReference type="NCBI Taxonomy" id="2587402"/>
    <lineage>
        <taxon>Eukaryota</taxon>
        <taxon>Fungi</taxon>
        <taxon>Dikarya</taxon>
        <taxon>Ascomycota</taxon>
        <taxon>Pezizomycotina</taxon>
        <taxon>Sordariomycetes</taxon>
        <taxon>Sordariomycetidae</taxon>
        <taxon>Sordariales</taxon>
        <taxon>Chaetomiaceae</taxon>
        <taxon>Parathielavia</taxon>
    </lineage>
</organism>
<evidence type="ECO:0000256" key="12">
    <source>
        <dbReference type="ARBA" id="ARBA00023326"/>
    </source>
</evidence>
<dbReference type="Gene3D" id="2.70.50.70">
    <property type="match status" value="2"/>
</dbReference>
<name>A0AAN6TVF6_9PEZI</name>
<gene>
    <name evidence="17" type="ORF">N657DRAFT_665311</name>
</gene>
<dbReference type="Proteomes" id="UP001302602">
    <property type="component" value="Unassembled WGS sequence"/>
</dbReference>
<keyword evidence="4" id="KW-0479">Metal-binding</keyword>
<keyword evidence="10" id="KW-1015">Disulfide bond</keyword>
<keyword evidence="8" id="KW-0186">Copper</keyword>
<keyword evidence="6" id="KW-0136">Cellulose degradation</keyword>
<dbReference type="InterPro" id="IPR049892">
    <property type="entry name" value="AA9"/>
</dbReference>
<dbReference type="GO" id="GO:0004497">
    <property type="term" value="F:monooxygenase activity"/>
    <property type="evidence" value="ECO:0007669"/>
    <property type="project" value="UniProtKB-KW"/>
</dbReference>
<dbReference type="AlphaFoldDB" id="A0AAN6TVF6"/>
<dbReference type="Pfam" id="PF03443">
    <property type="entry name" value="AA9"/>
    <property type="match status" value="1"/>
</dbReference>
<dbReference type="GeneID" id="87832053"/>
<evidence type="ECO:0000256" key="6">
    <source>
        <dbReference type="ARBA" id="ARBA00023001"/>
    </source>
</evidence>
<dbReference type="EMBL" id="MU853233">
    <property type="protein sequence ID" value="KAK4121485.1"/>
    <property type="molecule type" value="Genomic_DNA"/>
</dbReference>
<evidence type="ECO:0000256" key="9">
    <source>
        <dbReference type="ARBA" id="ARBA00023033"/>
    </source>
</evidence>
<evidence type="ECO:0000256" key="7">
    <source>
        <dbReference type="ARBA" id="ARBA00023002"/>
    </source>
</evidence>
<keyword evidence="5" id="KW-0732">Signal</keyword>
<evidence type="ECO:0000256" key="4">
    <source>
        <dbReference type="ARBA" id="ARBA00022723"/>
    </source>
</evidence>
<evidence type="ECO:0000256" key="10">
    <source>
        <dbReference type="ARBA" id="ARBA00023157"/>
    </source>
</evidence>
<keyword evidence="11" id="KW-0119">Carbohydrate metabolism</keyword>
<dbReference type="GO" id="GO:0005576">
    <property type="term" value="C:extracellular region"/>
    <property type="evidence" value="ECO:0007669"/>
    <property type="project" value="UniProtKB-SubCell"/>
</dbReference>
<dbReference type="PANTHER" id="PTHR33353:SF2">
    <property type="entry name" value="ENDO-BETA-1,4-GLUCANASE D"/>
    <property type="match status" value="1"/>
</dbReference>
<feature type="domain" description="Auxiliary Activity family 9 catalytic" evidence="16">
    <location>
        <begin position="11"/>
        <end position="151"/>
    </location>
</feature>
<dbReference type="RefSeq" id="XP_062645256.1">
    <property type="nucleotide sequence ID" value="XM_062795284.1"/>
</dbReference>
<dbReference type="PANTHER" id="PTHR33353">
    <property type="entry name" value="PUTATIVE (AFU_ORTHOLOGUE AFUA_1G12560)-RELATED"/>
    <property type="match status" value="1"/>
</dbReference>
<dbReference type="GO" id="GO:0046872">
    <property type="term" value="F:metal ion binding"/>
    <property type="evidence" value="ECO:0007669"/>
    <property type="project" value="UniProtKB-KW"/>
</dbReference>
<comment type="caution">
    <text evidence="17">The sequence shown here is derived from an EMBL/GenBank/DDBJ whole genome shotgun (WGS) entry which is preliminary data.</text>
</comment>
<keyword evidence="9 17" id="KW-0503">Monooxygenase</keyword>
<evidence type="ECO:0000256" key="14">
    <source>
        <dbReference type="ARBA" id="ARBA00045077"/>
    </source>
</evidence>
<evidence type="ECO:0000256" key="13">
    <source>
        <dbReference type="ARBA" id="ARBA00044502"/>
    </source>
</evidence>
<comment type="cofactor">
    <cofactor evidence="1">
        <name>Cu(2+)</name>
        <dbReference type="ChEBI" id="CHEBI:29036"/>
    </cofactor>
</comment>
<evidence type="ECO:0000256" key="8">
    <source>
        <dbReference type="ARBA" id="ARBA00023008"/>
    </source>
</evidence>
<evidence type="ECO:0000259" key="16">
    <source>
        <dbReference type="Pfam" id="PF03443"/>
    </source>
</evidence>
<reference evidence="17" key="2">
    <citation type="submission" date="2023-05" db="EMBL/GenBank/DDBJ databases">
        <authorList>
            <consortium name="Lawrence Berkeley National Laboratory"/>
            <person name="Steindorff A."/>
            <person name="Hensen N."/>
            <person name="Bonometti L."/>
            <person name="Westerberg I."/>
            <person name="Brannstrom I.O."/>
            <person name="Guillou S."/>
            <person name="Cros-Aarteil S."/>
            <person name="Calhoun S."/>
            <person name="Haridas S."/>
            <person name="Kuo A."/>
            <person name="Mondo S."/>
            <person name="Pangilinan J."/>
            <person name="Riley R."/>
            <person name="Labutti K."/>
            <person name="Andreopoulos B."/>
            <person name="Lipzen A."/>
            <person name="Chen C."/>
            <person name="Yanf M."/>
            <person name="Daum C."/>
            <person name="Ng V."/>
            <person name="Clum A."/>
            <person name="Ohm R."/>
            <person name="Martin F."/>
            <person name="Silar P."/>
            <person name="Natvig D."/>
            <person name="Lalanne C."/>
            <person name="Gautier V."/>
            <person name="Ament-Velasquez S.L."/>
            <person name="Kruys A."/>
            <person name="Hutchinson M.I."/>
            <person name="Powell A.J."/>
            <person name="Barry K."/>
            <person name="Miller A.N."/>
            <person name="Grigoriev I.V."/>
            <person name="Debuchy R."/>
            <person name="Gladieux P."/>
            <person name="Thoren M.H."/>
            <person name="Johannesson H."/>
        </authorList>
    </citation>
    <scope>NUCLEOTIDE SEQUENCE</scope>
    <source>
        <strain evidence="17">CBS 731.68</strain>
    </source>
</reference>
<evidence type="ECO:0000256" key="11">
    <source>
        <dbReference type="ARBA" id="ARBA00023277"/>
    </source>
</evidence>
<evidence type="ECO:0000313" key="17">
    <source>
        <dbReference type="EMBL" id="KAK4121485.1"/>
    </source>
</evidence>
<sequence length="194" mass="21138">MKLSSFFVGATFDTNIVNGAVQPRLQILSESTRKTKYKPIKFSTNPAADIRDSATIDGPDSRCNQGAFASAERTSVLTVNAGDGIRLRLAANTIFQHPGPGLVYLSRAPNDNITAYDGPGDWFKIHHEGVCNENIPKNTRNGEYLARFEHFGTGKPDPTGKFPGTYKASDPHASFNIYNGYKGFPRPGPAVWSS</sequence>
<comment type="subcellular location">
    <subcellularLocation>
        <location evidence="2">Secreted</location>
    </subcellularLocation>
</comment>
<dbReference type="InterPro" id="IPR005103">
    <property type="entry name" value="AA9_LPMO"/>
</dbReference>
<accession>A0AAN6TVF6</accession>